<dbReference type="InterPro" id="IPR012951">
    <property type="entry name" value="BBE"/>
</dbReference>
<evidence type="ECO:0000313" key="3">
    <source>
        <dbReference type="EMBL" id="KAH7063646.1"/>
    </source>
</evidence>
<feature type="region of interest" description="Disordered" evidence="1">
    <location>
        <begin position="1"/>
        <end position="99"/>
    </location>
</feature>
<comment type="caution">
    <text evidence="3">The sequence shown here is derived from an EMBL/GenBank/DDBJ whole genome shotgun (WGS) entry which is preliminary data.</text>
</comment>
<feature type="region of interest" description="Disordered" evidence="1">
    <location>
        <begin position="104"/>
        <end position="123"/>
    </location>
</feature>
<feature type="domain" description="Berberine/berberine-like" evidence="2">
    <location>
        <begin position="259"/>
        <end position="292"/>
    </location>
</feature>
<gene>
    <name evidence="3" type="ORF">B0J12DRAFT_176085</name>
</gene>
<name>A0ABQ8GTJ5_9PEZI</name>
<sequence>MPKASRAGPTPPSSKQLRHPPLPANIYATNTGPPSPSSSTPAPPLTSPPPSASPPRTPSRSSSRAAGTPRAATRQSPATASSSTSRACAPCAPRRRLRVPVRAARTGGRQPGARRDGAGGWERGRRVRRRRECGPVLGGARRGRGVWLRDGVYVSRARDAGAGFLWHVGVAFGVCGEVGGVARDGADGRTVVHVTLLAPPELGGRAAVGATVFHAAPEAEAREVLRPLLESEPSAVVDTLREMPYEEDKGRQNFEYVKYDGADSGPEKVHGTNYARLKELKAKYDPPNVFKKNIATGLARDILASLAVQYALPTSSIAAITAVEPVLMSMQEIDLRTSLC</sequence>
<evidence type="ECO:0000259" key="2">
    <source>
        <dbReference type="Pfam" id="PF08031"/>
    </source>
</evidence>
<evidence type="ECO:0000256" key="1">
    <source>
        <dbReference type="SAM" id="MobiDB-lite"/>
    </source>
</evidence>
<feature type="compositionally biased region" description="Pro residues" evidence="1">
    <location>
        <begin position="33"/>
        <end position="57"/>
    </location>
</feature>
<feature type="compositionally biased region" description="Low complexity" evidence="1">
    <location>
        <begin position="58"/>
        <end position="92"/>
    </location>
</feature>
<dbReference type="Gene3D" id="3.40.462.20">
    <property type="match status" value="1"/>
</dbReference>
<dbReference type="EMBL" id="JAGTJR010000002">
    <property type="protein sequence ID" value="KAH7063646.1"/>
    <property type="molecule type" value="Genomic_DNA"/>
</dbReference>
<evidence type="ECO:0000313" key="4">
    <source>
        <dbReference type="Proteomes" id="UP000774617"/>
    </source>
</evidence>
<protein>
    <recommendedName>
        <fullName evidence="2">Berberine/berberine-like domain-containing protein</fullName>
    </recommendedName>
</protein>
<organism evidence="3 4">
    <name type="scientific">Macrophomina phaseolina</name>
    <dbReference type="NCBI Taxonomy" id="35725"/>
    <lineage>
        <taxon>Eukaryota</taxon>
        <taxon>Fungi</taxon>
        <taxon>Dikarya</taxon>
        <taxon>Ascomycota</taxon>
        <taxon>Pezizomycotina</taxon>
        <taxon>Dothideomycetes</taxon>
        <taxon>Dothideomycetes incertae sedis</taxon>
        <taxon>Botryosphaeriales</taxon>
        <taxon>Botryosphaeriaceae</taxon>
        <taxon>Macrophomina</taxon>
    </lineage>
</organism>
<reference evidence="3 4" key="1">
    <citation type="journal article" date="2021" name="Nat. Commun.">
        <title>Genetic determinants of endophytism in the Arabidopsis root mycobiome.</title>
        <authorList>
            <person name="Mesny F."/>
            <person name="Miyauchi S."/>
            <person name="Thiergart T."/>
            <person name="Pickel B."/>
            <person name="Atanasova L."/>
            <person name="Karlsson M."/>
            <person name="Huettel B."/>
            <person name="Barry K.W."/>
            <person name="Haridas S."/>
            <person name="Chen C."/>
            <person name="Bauer D."/>
            <person name="Andreopoulos W."/>
            <person name="Pangilinan J."/>
            <person name="LaButti K."/>
            <person name="Riley R."/>
            <person name="Lipzen A."/>
            <person name="Clum A."/>
            <person name="Drula E."/>
            <person name="Henrissat B."/>
            <person name="Kohler A."/>
            <person name="Grigoriev I.V."/>
            <person name="Martin F.M."/>
            <person name="Hacquard S."/>
        </authorList>
    </citation>
    <scope>NUCLEOTIDE SEQUENCE [LARGE SCALE GENOMIC DNA]</scope>
    <source>
        <strain evidence="3 4">MPI-SDFR-AT-0080</strain>
    </source>
</reference>
<accession>A0ABQ8GTJ5</accession>
<proteinExistence type="predicted"/>
<keyword evidence="4" id="KW-1185">Reference proteome</keyword>
<dbReference type="Pfam" id="PF08031">
    <property type="entry name" value="BBE"/>
    <property type="match status" value="1"/>
</dbReference>
<dbReference type="Proteomes" id="UP000774617">
    <property type="component" value="Unassembled WGS sequence"/>
</dbReference>